<name>A0A6M4GVN8_9PROT</name>
<accession>A0A6M4GVN8</accession>
<feature type="chain" id="PRO_5026775083" evidence="1">
    <location>
        <begin position="20"/>
        <end position="142"/>
    </location>
</feature>
<evidence type="ECO:0000256" key="1">
    <source>
        <dbReference type="SAM" id="SignalP"/>
    </source>
</evidence>
<dbReference type="EMBL" id="CP053069">
    <property type="protein sequence ID" value="QJR11351.1"/>
    <property type="molecule type" value="Genomic_DNA"/>
</dbReference>
<keyword evidence="1" id="KW-0732">Signal</keyword>
<dbReference type="RefSeq" id="WP_171092628.1">
    <property type="nucleotide sequence ID" value="NZ_CP053069.1"/>
</dbReference>
<dbReference type="KEGG" id="uru:DSM104443_02426"/>
<gene>
    <name evidence="2" type="ORF">DSM104443_02426</name>
</gene>
<protein>
    <submittedName>
        <fullName evidence="2">Uncharacterized protein</fullName>
    </submittedName>
</protein>
<dbReference type="AlphaFoldDB" id="A0A6M4GVN8"/>
<evidence type="ECO:0000313" key="2">
    <source>
        <dbReference type="EMBL" id="QJR11351.1"/>
    </source>
</evidence>
<evidence type="ECO:0000313" key="3">
    <source>
        <dbReference type="Proteomes" id="UP000501534"/>
    </source>
</evidence>
<reference evidence="2 3" key="1">
    <citation type="submission" date="2020-04" db="EMBL/GenBank/DDBJ databases">
        <title>Usitatibacter rugosus gen. nov., sp. nov. and Usitatibacter palustris sp. nov., novel members of Usitatibacteraceae fam. nov. within the order Nitrosomonadales isolated from soil.</title>
        <authorList>
            <person name="Huber K.J."/>
            <person name="Neumann-Schaal M."/>
            <person name="Geppert A."/>
            <person name="Luckner M."/>
            <person name="Wanner G."/>
            <person name="Overmann J."/>
        </authorList>
    </citation>
    <scope>NUCLEOTIDE SEQUENCE [LARGE SCALE GENOMIC DNA]</scope>
    <source>
        <strain evidence="2 3">0125_3</strain>
    </source>
</reference>
<feature type="signal peptide" evidence="1">
    <location>
        <begin position="1"/>
        <end position="19"/>
    </location>
</feature>
<proteinExistence type="predicted"/>
<sequence length="142" mass="15985">MRPALLLALVLVVPFPAFAAYDVAAWEEDFTTLGLQAEAFSKCEGRMTEKPRFKGCLQMWDDAKKRVVRMEKFAKATPDPFRTVRMKEQEEKLGTATAFLAPEVRALPKATYSKLMANDKQLATLKPEIEALRKPAPKKPLS</sequence>
<keyword evidence="3" id="KW-1185">Reference proteome</keyword>
<dbReference type="Proteomes" id="UP000501534">
    <property type="component" value="Chromosome"/>
</dbReference>
<organism evidence="2 3">
    <name type="scientific">Usitatibacter rugosus</name>
    <dbReference type="NCBI Taxonomy" id="2732067"/>
    <lineage>
        <taxon>Bacteria</taxon>
        <taxon>Pseudomonadati</taxon>
        <taxon>Pseudomonadota</taxon>
        <taxon>Betaproteobacteria</taxon>
        <taxon>Nitrosomonadales</taxon>
        <taxon>Usitatibacteraceae</taxon>
        <taxon>Usitatibacter</taxon>
    </lineage>
</organism>